<name>A0ABT6RC52_9BACT</name>
<evidence type="ECO:0000259" key="1">
    <source>
        <dbReference type="PROSITE" id="PS50106"/>
    </source>
</evidence>
<dbReference type="InterPro" id="IPR041489">
    <property type="entry name" value="PDZ_6"/>
</dbReference>
<organism evidence="2 3">
    <name type="scientific">Pinibacter soli</name>
    <dbReference type="NCBI Taxonomy" id="3044211"/>
    <lineage>
        <taxon>Bacteria</taxon>
        <taxon>Pseudomonadati</taxon>
        <taxon>Bacteroidota</taxon>
        <taxon>Chitinophagia</taxon>
        <taxon>Chitinophagales</taxon>
        <taxon>Chitinophagaceae</taxon>
        <taxon>Pinibacter</taxon>
    </lineage>
</organism>
<dbReference type="CDD" id="cd05483">
    <property type="entry name" value="retropepsin_like_bacteria"/>
    <property type="match status" value="1"/>
</dbReference>
<dbReference type="RefSeq" id="WP_282334247.1">
    <property type="nucleotide sequence ID" value="NZ_JASBRG010000006.1"/>
</dbReference>
<dbReference type="SMART" id="SM00228">
    <property type="entry name" value="PDZ"/>
    <property type="match status" value="1"/>
</dbReference>
<dbReference type="Gene3D" id="2.30.42.10">
    <property type="match status" value="1"/>
</dbReference>
<dbReference type="Gene3D" id="2.40.70.10">
    <property type="entry name" value="Acid Proteases"/>
    <property type="match status" value="2"/>
</dbReference>
<dbReference type="Pfam" id="PF17820">
    <property type="entry name" value="PDZ_6"/>
    <property type="match status" value="1"/>
</dbReference>
<evidence type="ECO:0000313" key="2">
    <source>
        <dbReference type="EMBL" id="MDI3320149.1"/>
    </source>
</evidence>
<gene>
    <name evidence="2" type="ORF">QJ048_10220</name>
</gene>
<dbReference type="Pfam" id="PF13650">
    <property type="entry name" value="Asp_protease_2"/>
    <property type="match status" value="2"/>
</dbReference>
<dbReference type="Proteomes" id="UP001226434">
    <property type="component" value="Unassembled WGS sequence"/>
</dbReference>
<dbReference type="InterPro" id="IPR036034">
    <property type="entry name" value="PDZ_sf"/>
</dbReference>
<proteinExistence type="predicted"/>
<dbReference type="InterPro" id="IPR034122">
    <property type="entry name" value="Retropepsin-like_bacterial"/>
</dbReference>
<dbReference type="GO" id="GO:0006508">
    <property type="term" value="P:proteolysis"/>
    <property type="evidence" value="ECO:0007669"/>
    <property type="project" value="UniProtKB-KW"/>
</dbReference>
<dbReference type="EMBL" id="JASBRG010000006">
    <property type="protein sequence ID" value="MDI3320149.1"/>
    <property type="molecule type" value="Genomic_DNA"/>
</dbReference>
<dbReference type="InterPro" id="IPR001478">
    <property type="entry name" value="PDZ"/>
</dbReference>
<reference evidence="2 3" key="1">
    <citation type="submission" date="2023-05" db="EMBL/GenBank/DDBJ databases">
        <title>Genome sequence of Pinibacter sp. MAH-24.</title>
        <authorList>
            <person name="Huq M.A."/>
        </authorList>
    </citation>
    <scope>NUCLEOTIDE SEQUENCE [LARGE SCALE GENOMIC DNA]</scope>
    <source>
        <strain evidence="2 3">MAH-24</strain>
    </source>
</reference>
<keyword evidence="2" id="KW-0378">Hydrolase</keyword>
<dbReference type="SUPFAM" id="SSF50156">
    <property type="entry name" value="PDZ domain-like"/>
    <property type="match status" value="1"/>
</dbReference>
<feature type="domain" description="PDZ" evidence="1">
    <location>
        <begin position="321"/>
        <end position="386"/>
    </location>
</feature>
<dbReference type="InterPro" id="IPR021109">
    <property type="entry name" value="Peptidase_aspartic_dom_sf"/>
</dbReference>
<keyword evidence="3" id="KW-1185">Reference proteome</keyword>
<comment type="caution">
    <text evidence="2">The sequence shown here is derived from an EMBL/GenBank/DDBJ whole genome shotgun (WGS) entry which is preliminary data.</text>
</comment>
<dbReference type="GO" id="GO:0008233">
    <property type="term" value="F:peptidase activity"/>
    <property type="evidence" value="ECO:0007669"/>
    <property type="project" value="UniProtKB-KW"/>
</dbReference>
<dbReference type="SUPFAM" id="SSF50630">
    <property type="entry name" value="Acid proteases"/>
    <property type="match status" value="2"/>
</dbReference>
<evidence type="ECO:0000313" key="3">
    <source>
        <dbReference type="Proteomes" id="UP001226434"/>
    </source>
</evidence>
<accession>A0ABT6RC52</accession>
<keyword evidence="2" id="KW-0645">Protease</keyword>
<sequence>MRRNNFSLTIVLLATLLSVSLAKGQEILQAPARLLTSFPIKQYNGGVIIVSAHLDNIPDSLHFILDTGSSGISLDSATVEKYKISSVESNKTVRGIAGIKPVRFANNHTLKLPGLAIDSLNFHINDYDILTSVYGETIDGIIGFSFFNRYIVKIDYDSLIMQVYSKGFLKYPRGGHLLKPGILNIPIQEGEVEEQRNLNARFYFDSGAGLCLLFSEDFADDSLKFGGKKKIVETEAEGLGGKTRMRLTTLKSFKLGPYKFRKVPAYIFEDEYNVTSYPYLGGLIGNDLLRRFNVILNYEKREIYLIPNSHFREAFDYAYSGLSLYYIDGQVVITDIMKGSPAAGAGFREGDVIVAVNENTSRNVQIYKGLLQAPNQRVRLIIARANEGLKEITFKVGSIR</sequence>
<dbReference type="PROSITE" id="PS50106">
    <property type="entry name" value="PDZ"/>
    <property type="match status" value="1"/>
</dbReference>
<protein>
    <submittedName>
        <fullName evidence="2">Aspartyl protease family protein</fullName>
    </submittedName>
</protein>